<organism evidence="4 5">
    <name type="scientific">Candidatus Clostridium eludens</name>
    <dbReference type="NCBI Taxonomy" id="3381663"/>
    <lineage>
        <taxon>Bacteria</taxon>
        <taxon>Bacillati</taxon>
        <taxon>Bacillota</taxon>
        <taxon>Clostridia</taxon>
        <taxon>Eubacteriales</taxon>
        <taxon>Clostridiaceae</taxon>
        <taxon>Clostridium</taxon>
    </lineage>
</organism>
<keyword evidence="1" id="KW-0472">Membrane</keyword>
<dbReference type="Pfam" id="PF09822">
    <property type="entry name" value="ABC_transp_aux"/>
    <property type="match status" value="1"/>
</dbReference>
<dbReference type="InterPro" id="IPR055396">
    <property type="entry name" value="DUF7088"/>
</dbReference>
<sequence length="561" mass="62817">MIAFGVFISSLTESVVTASAISFIGLLIMMLIEPISNSFGGSISKVLNWFSIFSRYDDITKGIFSLNAVIYYLSFAAVFIFLTIRIIEKRRWHNNVKYSFNSLMLVILVIVIAIIVNLLAGQNPIKFDLSSNRLYSIGDTTKAIIGKLNKDVVIYGLFDDEKINNDYKRVDELLSKYENNSKNHITVRYVDPDKNTRIIKQLDPDGSLELKKNDFVVISGNKLKKLSYEDLFQIKVDQSFSQYAAASQAEQSFTGAIKYVTSDITNVIYFAEDNGEDNLQSSYKTFKSSLEKNNFVIKSVNLDAVKEIPKDTSVLVFLSPERDLAISEKDKVSEFLNNGGKAVFLFNSISSDPAFTQFDAIIKEYDLSLNYDRVKENDETKHLPDDPYSLILDVESNEIIPLEFSGMLMDNARSINILKNEKKEIKVAPLIKTSNTSIGEQIDKTKGKDNEGPLNLAVAAESKATLKPSQIIVLGSSVFLNESTKQKYFSYFSTGNYFFISALNWTQDKSSDVIIGAKSLNSGKISISQFSANIIGFFVIGVIPVSILGYGLAVWLKRRNL</sequence>
<comment type="caution">
    <text evidence="4">The sequence shown here is derived from an EMBL/GenBank/DDBJ whole genome shotgun (WGS) entry which is preliminary data.</text>
</comment>
<evidence type="ECO:0000313" key="4">
    <source>
        <dbReference type="EMBL" id="MFL0196767.1"/>
    </source>
</evidence>
<keyword evidence="5" id="KW-1185">Reference proteome</keyword>
<dbReference type="RefSeq" id="WP_406792874.1">
    <property type="nucleotide sequence ID" value="NZ_JBJHZX010000021.1"/>
</dbReference>
<feature type="transmembrane region" description="Helical" evidence="1">
    <location>
        <begin position="69"/>
        <end position="87"/>
    </location>
</feature>
<dbReference type="EMBL" id="JBJHZX010000021">
    <property type="protein sequence ID" value="MFL0196767.1"/>
    <property type="molecule type" value="Genomic_DNA"/>
</dbReference>
<evidence type="ECO:0000259" key="3">
    <source>
        <dbReference type="Pfam" id="PF23357"/>
    </source>
</evidence>
<keyword evidence="1" id="KW-1133">Transmembrane helix</keyword>
<name>A0ABW8SL29_9CLOT</name>
<feature type="transmembrane region" description="Helical" evidence="1">
    <location>
        <begin position="534"/>
        <end position="556"/>
    </location>
</feature>
<reference evidence="4 5" key="1">
    <citation type="submission" date="2024-11" db="EMBL/GenBank/DDBJ databases">
        <authorList>
            <person name="Heng Y.C."/>
            <person name="Lim A.C.H."/>
            <person name="Lee J.K.Y."/>
            <person name="Kittelmann S."/>
        </authorList>
    </citation>
    <scope>NUCLEOTIDE SEQUENCE [LARGE SCALE GENOMIC DNA]</scope>
    <source>
        <strain evidence="4 5">WILCCON 0269</strain>
    </source>
</reference>
<protein>
    <submittedName>
        <fullName evidence="4">Gldg family protein</fullName>
    </submittedName>
</protein>
<feature type="domain" description="DUF7088" evidence="3">
    <location>
        <begin position="132"/>
        <end position="197"/>
    </location>
</feature>
<gene>
    <name evidence="4" type="ORF">ACJDU8_14555</name>
</gene>
<feature type="transmembrane region" description="Helical" evidence="1">
    <location>
        <begin position="99"/>
        <end position="120"/>
    </location>
</feature>
<keyword evidence="1" id="KW-0812">Transmembrane</keyword>
<dbReference type="InterPro" id="IPR019196">
    <property type="entry name" value="ABC_transp_unknown"/>
</dbReference>
<evidence type="ECO:0000256" key="1">
    <source>
        <dbReference type="SAM" id="Phobius"/>
    </source>
</evidence>
<evidence type="ECO:0000313" key="5">
    <source>
        <dbReference type="Proteomes" id="UP001623660"/>
    </source>
</evidence>
<dbReference type="Pfam" id="PF23357">
    <property type="entry name" value="DUF7088"/>
    <property type="match status" value="1"/>
</dbReference>
<evidence type="ECO:0000259" key="2">
    <source>
        <dbReference type="Pfam" id="PF09822"/>
    </source>
</evidence>
<dbReference type="Proteomes" id="UP001623660">
    <property type="component" value="Unassembled WGS sequence"/>
</dbReference>
<proteinExistence type="predicted"/>
<feature type="domain" description="ABC-type uncharacterised transport system" evidence="2">
    <location>
        <begin position="267"/>
        <end position="484"/>
    </location>
</feature>
<accession>A0ABW8SL29</accession>